<feature type="coiled-coil region" evidence="1">
    <location>
        <begin position="120"/>
        <end position="184"/>
    </location>
</feature>
<dbReference type="EMBL" id="PKSM01000156">
    <property type="protein sequence ID" value="POW06640.1"/>
    <property type="molecule type" value="Genomic_DNA"/>
</dbReference>
<dbReference type="Proteomes" id="UP000238274">
    <property type="component" value="Unassembled WGS sequence"/>
</dbReference>
<name>A0A2S4VB34_9BASI</name>
<organism evidence="2 3">
    <name type="scientific">Puccinia striiformis</name>
    <dbReference type="NCBI Taxonomy" id="27350"/>
    <lineage>
        <taxon>Eukaryota</taxon>
        <taxon>Fungi</taxon>
        <taxon>Dikarya</taxon>
        <taxon>Basidiomycota</taxon>
        <taxon>Pucciniomycotina</taxon>
        <taxon>Pucciniomycetes</taxon>
        <taxon>Pucciniales</taxon>
        <taxon>Pucciniaceae</taxon>
        <taxon>Puccinia</taxon>
    </lineage>
</organism>
<dbReference type="OrthoDB" id="2501566at2759"/>
<dbReference type="VEuPathDB" id="FungiDB:PSTT_13525"/>
<dbReference type="VEuPathDB" id="FungiDB:PSTT_03985"/>
<reference evidence="2 3" key="1">
    <citation type="submission" date="2017-12" db="EMBL/GenBank/DDBJ databases">
        <title>Gene loss provides genomic basis for host adaptation in cereal stripe rust fungi.</title>
        <authorList>
            <person name="Xia C."/>
        </authorList>
    </citation>
    <scope>NUCLEOTIDE SEQUENCE [LARGE SCALE GENOMIC DNA]</scope>
    <source>
        <strain evidence="2 3">93TX-2</strain>
    </source>
</reference>
<proteinExistence type="predicted"/>
<comment type="caution">
    <text evidence="2">The sequence shown here is derived from an EMBL/GenBank/DDBJ whole genome shotgun (WGS) entry which is preliminary data.</text>
</comment>
<protein>
    <submittedName>
        <fullName evidence="2">Uncharacterized protein</fullName>
    </submittedName>
</protein>
<dbReference type="VEuPathDB" id="FungiDB:PSHT_10344"/>
<feature type="non-terminal residue" evidence="2">
    <location>
        <position position="669"/>
    </location>
</feature>
<sequence>MPPKKLSQLKEVCVCATQGCSRFNYVEDGITWPGVQLTLNVVKSHRLANERAKTSHRNVDSTPMVNRFHGLSVESNQLIATQQLGSSNTSLPPDSLMNDKNRRIEIHALKKQIVFERLILREEGKSEEEIENSLKDLQSQLSALTHQPTPHTKIEMAKSPEEALAELRQEMIRVNAKMAMLEATTAAPPQQVPQPVPNATQAAVLANFIKLQTNFHKEGNAWKIVLNNHGSNYKQWEASIDQTPMHAFCVTTTFVNNKDCLSSLTSQQEASICGLLKHTICDSHDKNVEAGGMEKPNEVFNYLKTKCSHSDRRSKIELASTLLQLANDTSPSDDFTVSKWSKNLSALTKLQTYLQTSILIFDLETVAPNHYMAIHLAECLKKFGPVRSWWAFPLERLMAQILKASHNNHIGELEITFLNDFCWLGNLRFLLNSDRLPDQLRPFIAPLRTCSDPVPRCIPQSVDPHWQKQILSSEIFPQLITKIDSIKSCTDQLEKIAHVNRRVKFLQSVHVEPNLTYASYAVSHNNLMIQFRVTSSRVETCFGRINQIFKHKRVILEKQTLTNVWLVVCSQFCHIPPNIPHPFTSLVTYNLQVDLCYLETHKPQVIHIDEAIAHCAWIHYQAKEISTAFDQDCIALVSLDQLGSHYQFQHNYRFGSDHEFQWLRSTRLI</sequence>
<evidence type="ECO:0000256" key="1">
    <source>
        <dbReference type="SAM" id="Coils"/>
    </source>
</evidence>
<keyword evidence="3" id="KW-1185">Reference proteome</keyword>
<dbReference type="AlphaFoldDB" id="A0A2S4VB34"/>
<accession>A0A2S4VB34</accession>
<gene>
    <name evidence="2" type="ORF">PSHT_10344</name>
</gene>
<dbReference type="VEuPathDB" id="FungiDB:PSTT_03585"/>
<evidence type="ECO:0000313" key="3">
    <source>
        <dbReference type="Proteomes" id="UP000238274"/>
    </source>
</evidence>
<reference evidence="3" key="2">
    <citation type="journal article" date="2018" name="BMC Genomics">
        <title>Genomic insights into host adaptation between the wheat stripe rust pathogen (Puccinia striiformis f. sp. tritici) and the barley stripe rust pathogen (Puccinia striiformis f. sp. hordei).</title>
        <authorList>
            <person name="Xia C."/>
            <person name="Wang M."/>
            <person name="Yin C."/>
            <person name="Cornejo O.E."/>
            <person name="Hulbert S.H."/>
            <person name="Chen X."/>
        </authorList>
    </citation>
    <scope>NUCLEOTIDE SEQUENCE [LARGE SCALE GENOMIC DNA]</scope>
    <source>
        <strain evidence="3">93TX-2</strain>
    </source>
</reference>
<reference evidence="3" key="3">
    <citation type="journal article" date="2018" name="Mol. Plant Microbe Interact.">
        <title>Genome sequence resources for the wheat stripe rust pathogen (Puccinia striiformis f. sp. tritici) and the barley stripe rust pathogen (Puccinia striiformis f. sp. hordei).</title>
        <authorList>
            <person name="Xia C."/>
            <person name="Wang M."/>
            <person name="Yin C."/>
            <person name="Cornejo O.E."/>
            <person name="Hulbert S.H."/>
            <person name="Chen X."/>
        </authorList>
    </citation>
    <scope>NUCLEOTIDE SEQUENCE [LARGE SCALE GENOMIC DNA]</scope>
    <source>
        <strain evidence="3">93TX-2</strain>
    </source>
</reference>
<keyword evidence="1" id="KW-0175">Coiled coil</keyword>
<evidence type="ECO:0000313" key="2">
    <source>
        <dbReference type="EMBL" id="POW06640.1"/>
    </source>
</evidence>